<keyword evidence="2" id="KW-1185">Reference proteome</keyword>
<name>A0A1M2VD77_TRAPU</name>
<dbReference type="AlphaFoldDB" id="A0A1M2VD77"/>
<protein>
    <submittedName>
        <fullName evidence="1">Uncharacterized protein</fullName>
    </submittedName>
</protein>
<comment type="caution">
    <text evidence="1">The sequence shown here is derived from an EMBL/GenBank/DDBJ whole genome shotgun (WGS) entry which is preliminary data.</text>
</comment>
<evidence type="ECO:0000313" key="2">
    <source>
        <dbReference type="Proteomes" id="UP000184267"/>
    </source>
</evidence>
<proteinExistence type="predicted"/>
<reference evidence="1 2" key="1">
    <citation type="submission" date="2016-10" db="EMBL/GenBank/DDBJ databases">
        <title>Genome sequence of the basidiomycete white-rot fungus Trametes pubescens.</title>
        <authorList>
            <person name="Makela M.R."/>
            <person name="Granchi Z."/>
            <person name="Peng M."/>
            <person name="De Vries R.P."/>
            <person name="Grigoriev I."/>
            <person name="Riley R."/>
            <person name="Hilden K."/>
        </authorList>
    </citation>
    <scope>NUCLEOTIDE SEQUENCE [LARGE SCALE GENOMIC DNA]</scope>
    <source>
        <strain evidence="1 2">FBCC735</strain>
    </source>
</reference>
<organism evidence="1 2">
    <name type="scientific">Trametes pubescens</name>
    <name type="common">White-rot fungus</name>
    <dbReference type="NCBI Taxonomy" id="154538"/>
    <lineage>
        <taxon>Eukaryota</taxon>
        <taxon>Fungi</taxon>
        <taxon>Dikarya</taxon>
        <taxon>Basidiomycota</taxon>
        <taxon>Agaricomycotina</taxon>
        <taxon>Agaricomycetes</taxon>
        <taxon>Polyporales</taxon>
        <taxon>Polyporaceae</taxon>
        <taxon>Trametes</taxon>
    </lineage>
</organism>
<dbReference type="Proteomes" id="UP000184267">
    <property type="component" value="Unassembled WGS sequence"/>
</dbReference>
<dbReference type="EMBL" id="MNAD01001456">
    <property type="protein sequence ID" value="OJT05488.1"/>
    <property type="molecule type" value="Genomic_DNA"/>
</dbReference>
<accession>A0A1M2VD77</accession>
<evidence type="ECO:0000313" key="1">
    <source>
        <dbReference type="EMBL" id="OJT05488.1"/>
    </source>
</evidence>
<gene>
    <name evidence="1" type="ORF">TRAPUB_3717</name>
</gene>
<sequence>MYTCIPWVPLYLAHVFVHDLVTNPPWLKFNRLRRCVLQTEEHAPASLNNVHVVEGVIVDYEYMKVRNG</sequence>